<dbReference type="Pfam" id="PF22949">
    <property type="entry name" value="HRI2_3H"/>
    <property type="match status" value="1"/>
</dbReference>
<dbReference type="AlphaFoldDB" id="A0ABD2ASQ6"/>
<comment type="similarity">
    <text evidence="8">Belongs to the protein kinase superfamily. Ser/Thr protein kinase family. GCN2 subfamily.</text>
</comment>
<evidence type="ECO:0000259" key="12">
    <source>
        <dbReference type="PROSITE" id="PS50011"/>
    </source>
</evidence>
<evidence type="ECO:0000256" key="7">
    <source>
        <dbReference type="ARBA" id="ARBA00022840"/>
    </source>
</evidence>
<dbReference type="GO" id="GO:0006417">
    <property type="term" value="P:regulation of translation"/>
    <property type="evidence" value="ECO:0007669"/>
    <property type="project" value="UniProtKB-ARBA"/>
</dbReference>
<protein>
    <recommendedName>
        <fullName evidence="1">non-specific serine/threonine protein kinase</fullName>
        <ecNumber evidence="1">2.7.11.1</ecNumber>
    </recommendedName>
    <alternativeName>
        <fullName evidence="9">Heme-regulated eukaryotic initiation factor eIF-2-alpha kinase</fullName>
    </alternativeName>
</protein>
<dbReference type="InterPro" id="IPR054521">
    <property type="entry name" value="HRI2_3H"/>
</dbReference>
<proteinExistence type="inferred from homology"/>
<reference evidence="13 14" key="1">
    <citation type="journal article" date="2024" name="Ann. Entomol. Soc. Am.">
        <title>Genomic analyses of the southern and eastern yellowjacket wasps (Hymenoptera: Vespidae) reveal evolutionary signatures of social life.</title>
        <authorList>
            <person name="Catto M.A."/>
            <person name="Caine P.B."/>
            <person name="Orr S.E."/>
            <person name="Hunt B.G."/>
            <person name="Goodisman M.A.D."/>
        </authorList>
    </citation>
    <scope>NUCLEOTIDE SEQUENCE [LARGE SCALE GENOMIC DNA]</scope>
    <source>
        <strain evidence="13">232</strain>
        <tissue evidence="13">Head and thorax</tissue>
    </source>
</reference>
<feature type="domain" description="Protein kinase" evidence="12">
    <location>
        <begin position="146"/>
        <end position="583"/>
    </location>
</feature>
<keyword evidence="10" id="KW-0175">Coiled coil</keyword>
<evidence type="ECO:0000256" key="5">
    <source>
        <dbReference type="ARBA" id="ARBA00022741"/>
    </source>
</evidence>
<keyword evidence="3" id="KW-0597">Phosphoprotein</keyword>
<dbReference type="GO" id="GO:0005524">
    <property type="term" value="F:ATP binding"/>
    <property type="evidence" value="ECO:0007669"/>
    <property type="project" value="UniProtKB-KW"/>
</dbReference>
<evidence type="ECO:0000256" key="3">
    <source>
        <dbReference type="ARBA" id="ARBA00022553"/>
    </source>
</evidence>
<dbReference type="EMBL" id="JAYRBN010000113">
    <property type="protein sequence ID" value="KAL2723659.1"/>
    <property type="molecule type" value="Genomic_DNA"/>
</dbReference>
<dbReference type="SMART" id="SM00220">
    <property type="entry name" value="S_TKc"/>
    <property type="match status" value="1"/>
</dbReference>
<evidence type="ECO:0000256" key="6">
    <source>
        <dbReference type="ARBA" id="ARBA00022777"/>
    </source>
</evidence>
<sequence>MERKAVPDNNPWSNLMTITKFDRGNNTKTTIRWDSRTETQNNGQIVPATISSISLLIESLIKQICTMFEGDTVRRNKLYFKICDKLHEIGLIDTSYNSIEFEVMRGQYQHALYRLVAVARAATGSENPLNVPNCLMAEWSRYRREFQEIGFIASGGFGTVYKALHRLDGIEYAVKKIVVQSGQVSTIKQHLEEVKSLAKLNHMNIVSYKTAWIEPTLVTTTIPSLPNVENERSKGHFSKHKARKNISYQSCKNNNFNDNQLISNSSNSNENCGQDISLRSNKEVFYKTGMYIRMENNAQKHEGGSAGGYVISHDIINERFLELNSSTNIIGQRIIERSSSVSTEDTSDIVSFRNDSNDSKNNDDHSRSNANHIISDSNDESSSDNNQICQYKSQVDSCYATLYIQMALCDKTLQQWLTERDDPTSQLTITEIFTQILQGVDHIHSLGMVHHDIKPSNIFITAHFQIQLGDFGLACPLQRKNHNSVFGTHMYAAPEQLKGKCNPKSDMYSIGIVLLELLTYTKTQMEHYRIIDELKKGQLPASLTKNHQKWAHIICQLLEEDPDKRPSTDELLQNVTEDKDMIIAQLKDDIVKKDNVIKELEERITVLQTHITELEHRETNKNYYN</sequence>
<evidence type="ECO:0000256" key="4">
    <source>
        <dbReference type="ARBA" id="ARBA00022679"/>
    </source>
</evidence>
<dbReference type="InterPro" id="IPR000719">
    <property type="entry name" value="Prot_kinase_dom"/>
</dbReference>
<keyword evidence="5" id="KW-0547">Nucleotide-binding</keyword>
<keyword evidence="6" id="KW-0418">Kinase</keyword>
<evidence type="ECO:0000256" key="9">
    <source>
        <dbReference type="ARBA" id="ARBA00042914"/>
    </source>
</evidence>
<dbReference type="Pfam" id="PF00069">
    <property type="entry name" value="Pkinase"/>
    <property type="match status" value="2"/>
</dbReference>
<dbReference type="GO" id="GO:0004674">
    <property type="term" value="F:protein serine/threonine kinase activity"/>
    <property type="evidence" value="ECO:0007669"/>
    <property type="project" value="UniProtKB-KW"/>
</dbReference>
<accession>A0ABD2ASQ6</accession>
<dbReference type="PANTHER" id="PTHR11042">
    <property type="entry name" value="EUKARYOTIC TRANSLATION INITIATION FACTOR 2-ALPHA KINASE EIF2-ALPHA KINASE -RELATED"/>
    <property type="match status" value="1"/>
</dbReference>
<evidence type="ECO:0000256" key="11">
    <source>
        <dbReference type="SAM" id="MobiDB-lite"/>
    </source>
</evidence>
<dbReference type="GO" id="GO:0006950">
    <property type="term" value="P:response to stress"/>
    <property type="evidence" value="ECO:0007669"/>
    <property type="project" value="UniProtKB-ARBA"/>
</dbReference>
<organism evidence="13 14">
    <name type="scientific">Vespula maculifrons</name>
    <name type="common">Eastern yellow jacket</name>
    <name type="synonym">Wasp</name>
    <dbReference type="NCBI Taxonomy" id="7453"/>
    <lineage>
        <taxon>Eukaryota</taxon>
        <taxon>Metazoa</taxon>
        <taxon>Ecdysozoa</taxon>
        <taxon>Arthropoda</taxon>
        <taxon>Hexapoda</taxon>
        <taxon>Insecta</taxon>
        <taxon>Pterygota</taxon>
        <taxon>Neoptera</taxon>
        <taxon>Endopterygota</taxon>
        <taxon>Hymenoptera</taxon>
        <taxon>Apocrita</taxon>
        <taxon>Aculeata</taxon>
        <taxon>Vespoidea</taxon>
        <taxon>Vespidae</taxon>
        <taxon>Vespinae</taxon>
        <taxon>Vespula</taxon>
    </lineage>
</organism>
<keyword evidence="14" id="KW-1185">Reference proteome</keyword>
<evidence type="ECO:0000256" key="8">
    <source>
        <dbReference type="ARBA" id="ARBA00037982"/>
    </source>
</evidence>
<gene>
    <name evidence="13" type="ORF">V1477_018891</name>
</gene>
<evidence type="ECO:0000256" key="1">
    <source>
        <dbReference type="ARBA" id="ARBA00012513"/>
    </source>
</evidence>
<feature type="region of interest" description="Disordered" evidence="11">
    <location>
        <begin position="345"/>
        <end position="385"/>
    </location>
</feature>
<dbReference type="EC" id="2.7.11.1" evidence="1"/>
<name>A0ABD2ASQ6_VESMC</name>
<dbReference type="Gene3D" id="3.30.200.20">
    <property type="entry name" value="Phosphorylase Kinase, domain 1"/>
    <property type="match status" value="1"/>
</dbReference>
<dbReference type="PANTHER" id="PTHR11042:SF187">
    <property type="entry name" value="EUKARYOTIC TRANSLATION INITIATION FACTOR 2-ALPHA KINASE 2"/>
    <property type="match status" value="1"/>
</dbReference>
<evidence type="ECO:0000313" key="13">
    <source>
        <dbReference type="EMBL" id="KAL2723659.1"/>
    </source>
</evidence>
<keyword evidence="2" id="KW-0723">Serine/threonine-protein kinase</keyword>
<evidence type="ECO:0000256" key="10">
    <source>
        <dbReference type="SAM" id="Coils"/>
    </source>
</evidence>
<feature type="coiled-coil region" evidence="10">
    <location>
        <begin position="583"/>
        <end position="617"/>
    </location>
</feature>
<evidence type="ECO:0000256" key="2">
    <source>
        <dbReference type="ARBA" id="ARBA00022527"/>
    </source>
</evidence>
<dbReference type="Gene3D" id="1.10.510.10">
    <property type="entry name" value="Transferase(Phosphotransferase) domain 1"/>
    <property type="match status" value="1"/>
</dbReference>
<evidence type="ECO:0000313" key="14">
    <source>
        <dbReference type="Proteomes" id="UP001607303"/>
    </source>
</evidence>
<dbReference type="SUPFAM" id="SSF56112">
    <property type="entry name" value="Protein kinase-like (PK-like)"/>
    <property type="match status" value="1"/>
</dbReference>
<dbReference type="PROSITE" id="PS50011">
    <property type="entry name" value="PROTEIN_KINASE_DOM"/>
    <property type="match status" value="1"/>
</dbReference>
<dbReference type="InterPro" id="IPR008271">
    <property type="entry name" value="Ser/Thr_kinase_AS"/>
</dbReference>
<dbReference type="InterPro" id="IPR050339">
    <property type="entry name" value="CC_SR_Kinase"/>
</dbReference>
<feature type="compositionally biased region" description="Basic and acidic residues" evidence="11">
    <location>
        <begin position="355"/>
        <end position="367"/>
    </location>
</feature>
<dbReference type="PROSITE" id="PS00108">
    <property type="entry name" value="PROTEIN_KINASE_ST"/>
    <property type="match status" value="1"/>
</dbReference>
<keyword evidence="7" id="KW-0067">ATP-binding</keyword>
<keyword evidence="4" id="KW-0808">Transferase</keyword>
<comment type="caution">
    <text evidence="13">The sequence shown here is derived from an EMBL/GenBank/DDBJ whole genome shotgun (WGS) entry which is preliminary data.</text>
</comment>
<dbReference type="InterPro" id="IPR011009">
    <property type="entry name" value="Kinase-like_dom_sf"/>
</dbReference>
<dbReference type="Proteomes" id="UP001607303">
    <property type="component" value="Unassembled WGS sequence"/>
</dbReference>